<keyword evidence="5" id="KW-1185">Reference proteome</keyword>
<reference evidence="4 5" key="1">
    <citation type="submission" date="2014-03" db="EMBL/GenBank/DDBJ databases">
        <title>Draft Genome Sequences of Four Burkholderia Strains.</title>
        <authorList>
            <person name="Liu X.Y."/>
            <person name="Li C.X."/>
            <person name="Xu J.H."/>
        </authorList>
    </citation>
    <scope>NUCLEOTIDE SEQUENCE [LARGE SCALE GENOMIC DNA]</scope>
    <source>
        <strain evidence="4 5">DSM 50014</strain>
    </source>
</reference>
<gene>
    <name evidence="4" type="ORF">BG61_32960</name>
</gene>
<sequence>MFKHLLVPTDGSVLSEKAIHMAVALAKENGATVTGVYMVRPFHMTIYSAEMVGYTEDEFQSADRERAEAYLTTVRNIASEAGVQCDTVAASGSHPFDAILDTAKQRDCDLIVMASHGHGGIRGLIIGSETQKVLTHSHLPVLVVRPSE</sequence>
<dbReference type="EMBL" id="JFHC01000006">
    <property type="protein sequence ID" value="KDR43706.1"/>
    <property type="molecule type" value="Genomic_DNA"/>
</dbReference>
<accession>A0A069Q1U5</accession>
<dbReference type="RefSeq" id="WP_035930822.1">
    <property type="nucleotide sequence ID" value="NZ_CADFFX010000001.1"/>
</dbReference>
<dbReference type="Gene3D" id="3.40.50.620">
    <property type="entry name" value="HUPs"/>
    <property type="match status" value="1"/>
</dbReference>
<dbReference type="PANTHER" id="PTHR46268">
    <property type="entry name" value="STRESS RESPONSE PROTEIN NHAX"/>
    <property type="match status" value="1"/>
</dbReference>
<evidence type="ECO:0000313" key="4">
    <source>
        <dbReference type="EMBL" id="KDR43706.1"/>
    </source>
</evidence>
<comment type="subcellular location">
    <subcellularLocation>
        <location evidence="2">Cytoplasm</location>
    </subcellularLocation>
</comment>
<dbReference type="PRINTS" id="PR01438">
    <property type="entry name" value="UNVRSLSTRESS"/>
</dbReference>
<evidence type="ECO:0000259" key="3">
    <source>
        <dbReference type="Pfam" id="PF00582"/>
    </source>
</evidence>
<protein>
    <recommendedName>
        <fullName evidence="2">Universal stress protein</fullName>
    </recommendedName>
</protein>
<dbReference type="Pfam" id="PF00582">
    <property type="entry name" value="Usp"/>
    <property type="match status" value="1"/>
</dbReference>
<dbReference type="InterPro" id="IPR006015">
    <property type="entry name" value="Universal_stress_UspA"/>
</dbReference>
<dbReference type="PIRSF" id="PIRSF006276">
    <property type="entry name" value="UspA"/>
    <property type="match status" value="1"/>
</dbReference>
<dbReference type="GO" id="GO:0005737">
    <property type="term" value="C:cytoplasm"/>
    <property type="evidence" value="ECO:0007669"/>
    <property type="project" value="UniProtKB-SubCell"/>
</dbReference>
<evidence type="ECO:0000256" key="1">
    <source>
        <dbReference type="ARBA" id="ARBA00008791"/>
    </source>
</evidence>
<dbReference type="PANTHER" id="PTHR46268:SF15">
    <property type="entry name" value="UNIVERSAL STRESS PROTEIN HP_0031"/>
    <property type="match status" value="1"/>
</dbReference>
<dbReference type="STRING" id="60547.GCA_000751215_02499"/>
<dbReference type="AlphaFoldDB" id="A0A069Q1U5"/>
<dbReference type="InterPro" id="IPR006016">
    <property type="entry name" value="UspA"/>
</dbReference>
<dbReference type="SUPFAM" id="SSF52402">
    <property type="entry name" value="Adenine nucleotide alpha hydrolases-like"/>
    <property type="match status" value="1"/>
</dbReference>
<evidence type="ECO:0000256" key="2">
    <source>
        <dbReference type="PIRNR" id="PIRNR006276"/>
    </source>
</evidence>
<comment type="caution">
    <text evidence="4">The sequence shown here is derived from an EMBL/GenBank/DDBJ whole genome shotgun (WGS) entry which is preliminary data.</text>
</comment>
<organism evidence="4 5">
    <name type="scientific">Caballeronia glathei</name>
    <dbReference type="NCBI Taxonomy" id="60547"/>
    <lineage>
        <taxon>Bacteria</taxon>
        <taxon>Pseudomonadati</taxon>
        <taxon>Pseudomonadota</taxon>
        <taxon>Betaproteobacteria</taxon>
        <taxon>Burkholderiales</taxon>
        <taxon>Burkholderiaceae</taxon>
        <taxon>Caballeronia</taxon>
    </lineage>
</organism>
<dbReference type="Proteomes" id="UP000027466">
    <property type="component" value="Unassembled WGS sequence"/>
</dbReference>
<keyword evidence="2" id="KW-0963">Cytoplasm</keyword>
<comment type="similarity">
    <text evidence="1 2">Belongs to the universal stress protein A family.</text>
</comment>
<dbReference type="CDD" id="cd00293">
    <property type="entry name" value="USP-like"/>
    <property type="match status" value="1"/>
</dbReference>
<name>A0A069Q1U5_9BURK</name>
<proteinExistence type="inferred from homology"/>
<dbReference type="InterPro" id="IPR014729">
    <property type="entry name" value="Rossmann-like_a/b/a_fold"/>
</dbReference>
<feature type="domain" description="UspA" evidence="3">
    <location>
        <begin position="1"/>
        <end position="145"/>
    </location>
</feature>
<evidence type="ECO:0000313" key="5">
    <source>
        <dbReference type="Proteomes" id="UP000027466"/>
    </source>
</evidence>